<keyword evidence="3" id="KW-0472">Membrane</keyword>
<evidence type="ECO:0000256" key="4">
    <source>
        <dbReference type="SAM" id="SignalP"/>
    </source>
</evidence>
<dbReference type="Gene3D" id="3.40.50.1240">
    <property type="entry name" value="Phosphoglycerate mutase-like"/>
    <property type="match status" value="1"/>
</dbReference>
<reference evidence="5 6" key="1">
    <citation type="submission" date="2016-10" db="EMBL/GenBank/DDBJ databases">
        <authorList>
            <person name="de Groot N.N."/>
        </authorList>
    </citation>
    <scope>NUCLEOTIDE SEQUENCE [LARGE SCALE GENOMIC DNA]</scope>
    <source>
        <strain evidence="5 6">AR32</strain>
    </source>
</reference>
<accession>A0A1H5WTU3</accession>
<evidence type="ECO:0008006" key="7">
    <source>
        <dbReference type="Google" id="ProtNLM"/>
    </source>
</evidence>
<dbReference type="PANTHER" id="PTHR20963:SF8">
    <property type="entry name" value="MULTIPLE INOSITOL POLYPHOSPHATE PHOSPHATASE 1"/>
    <property type="match status" value="1"/>
</dbReference>
<dbReference type="AlphaFoldDB" id="A0A1H5WTU3"/>
<name>A0A1H5WTU3_XYLRU</name>
<evidence type="ECO:0000256" key="3">
    <source>
        <dbReference type="ARBA" id="ARBA00023136"/>
    </source>
</evidence>
<organism evidence="5 6">
    <name type="scientific">Xylanibacter ruminicola</name>
    <name type="common">Prevotella ruminicola</name>
    <dbReference type="NCBI Taxonomy" id="839"/>
    <lineage>
        <taxon>Bacteria</taxon>
        <taxon>Pseudomonadati</taxon>
        <taxon>Bacteroidota</taxon>
        <taxon>Bacteroidia</taxon>
        <taxon>Bacteroidales</taxon>
        <taxon>Prevotellaceae</taxon>
        <taxon>Xylanibacter</taxon>
    </lineage>
</organism>
<dbReference type="GO" id="GO:0016020">
    <property type="term" value="C:membrane"/>
    <property type="evidence" value="ECO:0007669"/>
    <property type="project" value="UniProtKB-SubCell"/>
</dbReference>
<dbReference type="Proteomes" id="UP000236735">
    <property type="component" value="Unassembled WGS sequence"/>
</dbReference>
<evidence type="ECO:0000313" key="5">
    <source>
        <dbReference type="EMBL" id="SEG02743.1"/>
    </source>
</evidence>
<protein>
    <recommendedName>
        <fullName evidence="7">Histidine phosphatase superfamily (Branch 2)</fullName>
    </recommendedName>
</protein>
<evidence type="ECO:0000256" key="1">
    <source>
        <dbReference type="ARBA" id="ARBA00004370"/>
    </source>
</evidence>
<dbReference type="SUPFAM" id="SSF53254">
    <property type="entry name" value="Phosphoglycerate mutase-like"/>
    <property type="match status" value="1"/>
</dbReference>
<feature type="chain" id="PRO_5009288692" description="Histidine phosphatase superfamily (Branch 2)" evidence="4">
    <location>
        <begin position="19"/>
        <end position="417"/>
    </location>
</feature>
<gene>
    <name evidence="5" type="ORF">SAMN05216354_2486</name>
</gene>
<comment type="subcellular location">
    <subcellularLocation>
        <location evidence="1">Membrane</location>
    </subcellularLocation>
</comment>
<feature type="signal peptide" evidence="4">
    <location>
        <begin position="1"/>
        <end position="18"/>
    </location>
</feature>
<dbReference type="PANTHER" id="PTHR20963">
    <property type="entry name" value="MULTIPLE INOSITOL POLYPHOSPHATE PHOSPHATASE-RELATED"/>
    <property type="match status" value="1"/>
</dbReference>
<sequence length="417" mass="47688">MKKLLAMVLMLFTITASAQESAILNQLKADPRKAYGGDYPYPADTCRMTEAPNGYEPFYISHYARHGSRYYWEKRLYLDLDTVMTMAHERQQLTDEGEAFYKRFMAIKDELMTGATELSLLGWEQHQQIARSMYNHFPQVFEKGGNALAISSLSGRSVMSMVAFCQELVQCNPAIEILELSSRFTLDGVVPDDRENPIKHKYPRVTPRWEANKDKFIFTDSLPEKIITRVFTSTDGLPGGAGHIADDLLRLYTSLPNINHEGLMGSIVTDEEIANRWEFSNLYAYSWVFAPQYNVIPILQDIIRKADAVISGDSDHIADLRFGHDTYLGPLTVLMGLNGANRDPEDPYEVKNTYQNWQTCKASNIQLIFYRSKSAHDDILVKCLLNGAEVSMPVQTKDYPYYKWSDLHDWYTELCSK</sequence>
<evidence type="ECO:0000256" key="2">
    <source>
        <dbReference type="ARBA" id="ARBA00022729"/>
    </source>
</evidence>
<dbReference type="RefSeq" id="WP_143058370.1">
    <property type="nucleotide sequence ID" value="NZ_FNUV01000007.1"/>
</dbReference>
<proteinExistence type="predicted"/>
<dbReference type="EMBL" id="FNUV01000007">
    <property type="protein sequence ID" value="SEG02743.1"/>
    <property type="molecule type" value="Genomic_DNA"/>
</dbReference>
<keyword evidence="2 4" id="KW-0732">Signal</keyword>
<dbReference type="InterPro" id="IPR029033">
    <property type="entry name" value="His_PPase_superfam"/>
</dbReference>
<evidence type="ECO:0000313" key="6">
    <source>
        <dbReference type="Proteomes" id="UP000236735"/>
    </source>
</evidence>